<keyword evidence="1" id="KW-0812">Transmembrane</keyword>
<name>A0A0U9H164_9BACI</name>
<comment type="caution">
    <text evidence="2">The sequence shown here is derived from an EMBL/GenBank/DDBJ whole genome shotgun (WGS) entry which is preliminary data.</text>
</comment>
<evidence type="ECO:0000256" key="1">
    <source>
        <dbReference type="SAM" id="Phobius"/>
    </source>
</evidence>
<gene>
    <name evidence="2" type="ORF">OPHB3_0214</name>
</gene>
<accession>A0A0U9H164</accession>
<keyword evidence="1" id="KW-0472">Membrane</keyword>
<reference evidence="2 3" key="2">
    <citation type="journal article" date="2016" name="Genome Announc.">
        <title>Draft Genome Sequence of Oceanobacillus picturae Heshi-B3, Isolated from Fermented Rice Bran in a Traditional Japanese Seafood Dish.</title>
        <authorList>
            <person name="Akuzawa S."/>
            <person name="Nagaoka J."/>
            <person name="Kanekatsu M."/>
            <person name="Kanesaki Y."/>
            <person name="Suzuki T."/>
        </authorList>
    </citation>
    <scope>NUCLEOTIDE SEQUENCE [LARGE SCALE GENOMIC DNA]</scope>
    <source>
        <strain evidence="2 3">Heshi-B3</strain>
    </source>
</reference>
<dbReference type="EMBL" id="BBXV01000004">
    <property type="protein sequence ID" value="GAQ16298.1"/>
    <property type="molecule type" value="Genomic_DNA"/>
</dbReference>
<dbReference type="AlphaFoldDB" id="A0A0U9H164"/>
<evidence type="ECO:0000313" key="3">
    <source>
        <dbReference type="Proteomes" id="UP000052946"/>
    </source>
</evidence>
<protein>
    <submittedName>
        <fullName evidence="2">Phosphatidate cytidylyltransferase</fullName>
    </submittedName>
</protein>
<reference evidence="3" key="1">
    <citation type="submission" date="2015-07" db="EMBL/GenBank/DDBJ databases">
        <title>Draft Genome Sequence of Oceanobacillus picturae Heshi-B3 that Was Isolated from Fermented Rice Bran with Aging Salted Mackerel, Which Was Named Heshiko as Traditional Fermented Seafood in Japan.</title>
        <authorList>
            <person name="Akuzawa S."/>
            <person name="Nakagawa J."/>
            <person name="Kanekatsu T."/>
            <person name="Kanesaki Y."/>
            <person name="Suzuki T."/>
        </authorList>
    </citation>
    <scope>NUCLEOTIDE SEQUENCE [LARGE SCALE GENOMIC DNA]</scope>
    <source>
        <strain evidence="3">Heshi-B3</strain>
    </source>
</reference>
<evidence type="ECO:0000313" key="2">
    <source>
        <dbReference type="EMBL" id="GAQ16298.1"/>
    </source>
</evidence>
<dbReference type="Proteomes" id="UP000052946">
    <property type="component" value="Unassembled WGS sequence"/>
</dbReference>
<proteinExistence type="predicted"/>
<keyword evidence="1" id="KW-1133">Transmembrane helix</keyword>
<feature type="transmembrane region" description="Helical" evidence="1">
    <location>
        <begin position="6"/>
        <end position="25"/>
    </location>
</feature>
<feature type="transmembrane region" description="Helical" evidence="1">
    <location>
        <begin position="32"/>
        <end position="52"/>
    </location>
</feature>
<dbReference type="RefSeq" id="WP_182858836.1">
    <property type="nucleotide sequence ID" value="NZ_BBXV01000004.1"/>
</dbReference>
<dbReference type="GO" id="GO:0016779">
    <property type="term" value="F:nucleotidyltransferase activity"/>
    <property type="evidence" value="ECO:0007669"/>
    <property type="project" value="UniProtKB-KW"/>
</dbReference>
<keyword evidence="2" id="KW-0808">Transferase</keyword>
<sequence>MEVFIMILFAFLIMMAISSFLNIMLKTTKKKDWLISFLLSAFLSIVLVMFLGS</sequence>
<keyword evidence="2" id="KW-0548">Nucleotidyltransferase</keyword>
<organism evidence="2 3">
    <name type="scientific">Oceanobacillus picturae</name>
    <dbReference type="NCBI Taxonomy" id="171693"/>
    <lineage>
        <taxon>Bacteria</taxon>
        <taxon>Bacillati</taxon>
        <taxon>Bacillota</taxon>
        <taxon>Bacilli</taxon>
        <taxon>Bacillales</taxon>
        <taxon>Bacillaceae</taxon>
        <taxon>Oceanobacillus</taxon>
    </lineage>
</organism>